<evidence type="ECO:0000259" key="8">
    <source>
        <dbReference type="Pfam" id="PF00590"/>
    </source>
</evidence>
<dbReference type="Proteomes" id="UP000460435">
    <property type="component" value="Unassembled WGS sequence"/>
</dbReference>
<keyword evidence="5 7" id="KW-0808">Transferase</keyword>
<dbReference type="GO" id="GO:0046026">
    <property type="term" value="F:precorrin-4 C11-methyltransferase activity"/>
    <property type="evidence" value="ECO:0007669"/>
    <property type="project" value="UniProtKB-EC"/>
</dbReference>
<evidence type="ECO:0000313" key="10">
    <source>
        <dbReference type="Proteomes" id="UP000460435"/>
    </source>
</evidence>
<dbReference type="InterPro" id="IPR035996">
    <property type="entry name" value="4pyrrol_Methylase_sf"/>
</dbReference>
<accession>A0A7K3MBF9</accession>
<dbReference type="EC" id="2.1.1.133" evidence="9"/>
<comment type="caution">
    <text evidence="9">The sequence shown here is derived from an EMBL/GenBank/DDBJ whole genome shotgun (WGS) entry which is preliminary data.</text>
</comment>
<gene>
    <name evidence="9" type="primary">cobM</name>
    <name evidence="9" type="ORF">F7O44_24820</name>
</gene>
<evidence type="ECO:0000256" key="1">
    <source>
        <dbReference type="ARBA" id="ARBA00004953"/>
    </source>
</evidence>
<dbReference type="EMBL" id="WLZY01000011">
    <property type="protein sequence ID" value="NDL60302.1"/>
    <property type="molecule type" value="Genomic_DNA"/>
</dbReference>
<dbReference type="PROSITE" id="PS00840">
    <property type="entry name" value="SUMT_2"/>
    <property type="match status" value="1"/>
</dbReference>
<dbReference type="Gene3D" id="3.30.950.10">
    <property type="entry name" value="Methyltransferase, Cobalt-precorrin-4 Transmethylase, Domain 2"/>
    <property type="match status" value="1"/>
</dbReference>
<dbReference type="PANTHER" id="PTHR45790:SF4">
    <property type="entry name" value="COBALT-PRECORRIN-4 C(11)-METHYLTRANSFERASE"/>
    <property type="match status" value="1"/>
</dbReference>
<dbReference type="NCBIfam" id="TIGR01465">
    <property type="entry name" value="cobM_cbiF"/>
    <property type="match status" value="1"/>
</dbReference>
<dbReference type="PROSITE" id="PS00839">
    <property type="entry name" value="SUMT_1"/>
    <property type="match status" value="1"/>
</dbReference>
<keyword evidence="10" id="KW-1185">Reference proteome</keyword>
<keyword evidence="6" id="KW-0949">S-adenosyl-L-methionine</keyword>
<evidence type="ECO:0000256" key="4">
    <source>
        <dbReference type="ARBA" id="ARBA00022603"/>
    </source>
</evidence>
<protein>
    <submittedName>
        <fullName evidence="9">Precorrin-4 C(11)-methyltransferase</fullName>
        <ecNumber evidence="9">2.1.1.133</ecNumber>
    </submittedName>
</protein>
<comment type="similarity">
    <text evidence="2 7">Belongs to the precorrin methyltransferase family.</text>
</comment>
<dbReference type="UniPathway" id="UPA00148"/>
<name>A0A7K3MBF9_9ACTN</name>
<reference evidence="9 10" key="1">
    <citation type="submission" date="2019-11" db="EMBL/GenBank/DDBJ databases">
        <authorList>
            <person name="Li X.-J."/>
            <person name="Feng X.-M."/>
        </authorList>
    </citation>
    <scope>NUCLEOTIDE SEQUENCE [LARGE SCALE GENOMIC DNA]</scope>
    <source>
        <strain evidence="9 10">XMNu-373</strain>
    </source>
</reference>
<evidence type="ECO:0000313" key="9">
    <source>
        <dbReference type="EMBL" id="NDL60302.1"/>
    </source>
</evidence>
<dbReference type="GO" id="GO:0032259">
    <property type="term" value="P:methylation"/>
    <property type="evidence" value="ECO:0007669"/>
    <property type="project" value="UniProtKB-KW"/>
</dbReference>
<dbReference type="InterPro" id="IPR050161">
    <property type="entry name" value="Siro_Cobalamin_biosynth"/>
</dbReference>
<dbReference type="PANTHER" id="PTHR45790">
    <property type="entry name" value="SIROHEME SYNTHASE-RELATED"/>
    <property type="match status" value="1"/>
</dbReference>
<evidence type="ECO:0000256" key="6">
    <source>
        <dbReference type="ARBA" id="ARBA00022691"/>
    </source>
</evidence>
<evidence type="ECO:0000256" key="2">
    <source>
        <dbReference type="ARBA" id="ARBA00005879"/>
    </source>
</evidence>
<dbReference type="InterPro" id="IPR014777">
    <property type="entry name" value="4pyrrole_Mease_sub1"/>
</dbReference>
<proteinExistence type="inferred from homology"/>
<dbReference type="Pfam" id="PF00590">
    <property type="entry name" value="TP_methylase"/>
    <property type="match status" value="1"/>
</dbReference>
<organism evidence="9 10">
    <name type="scientific">Phytoactinopolyspora mesophila</name>
    <dbReference type="NCBI Taxonomy" id="2650750"/>
    <lineage>
        <taxon>Bacteria</taxon>
        <taxon>Bacillati</taxon>
        <taxon>Actinomycetota</taxon>
        <taxon>Actinomycetes</taxon>
        <taxon>Jiangellales</taxon>
        <taxon>Jiangellaceae</taxon>
        <taxon>Phytoactinopolyspora</taxon>
    </lineage>
</organism>
<feature type="domain" description="Tetrapyrrole methylase" evidence="8">
    <location>
        <begin position="2"/>
        <end position="208"/>
    </location>
</feature>
<dbReference type="SUPFAM" id="SSF53790">
    <property type="entry name" value="Tetrapyrrole methylase"/>
    <property type="match status" value="1"/>
</dbReference>
<dbReference type="CDD" id="cd11641">
    <property type="entry name" value="Precorrin-4_C11-MT"/>
    <property type="match status" value="1"/>
</dbReference>
<dbReference type="InterPro" id="IPR006362">
    <property type="entry name" value="Cbl_synth_CobM/CibF"/>
</dbReference>
<evidence type="ECO:0000256" key="5">
    <source>
        <dbReference type="ARBA" id="ARBA00022679"/>
    </source>
</evidence>
<evidence type="ECO:0000256" key="7">
    <source>
        <dbReference type="RuleBase" id="RU003960"/>
    </source>
</evidence>
<keyword evidence="4 7" id="KW-0489">Methyltransferase</keyword>
<evidence type="ECO:0000256" key="3">
    <source>
        <dbReference type="ARBA" id="ARBA00022573"/>
    </source>
</evidence>
<dbReference type="AlphaFoldDB" id="A0A7K3MBF9"/>
<comment type="pathway">
    <text evidence="1">Cofactor biosynthesis; adenosylcobalamin biosynthesis.</text>
</comment>
<dbReference type="Gene3D" id="3.40.1010.10">
    <property type="entry name" value="Cobalt-precorrin-4 Transmethylase, Domain 1"/>
    <property type="match status" value="1"/>
</dbReference>
<dbReference type="RefSeq" id="WP_162453017.1">
    <property type="nucleotide sequence ID" value="NZ_WLZY01000011.1"/>
</dbReference>
<dbReference type="InterPro" id="IPR000878">
    <property type="entry name" value="4pyrrol_Mease"/>
</dbReference>
<keyword evidence="3" id="KW-0169">Cobalamin biosynthesis</keyword>
<dbReference type="InterPro" id="IPR003043">
    <property type="entry name" value="Uropor_MeTrfase_CS"/>
</dbReference>
<sequence>MTVYFIGAGPGAADLITVRGQGLLARCQVCLYPGSLTPTELLAHCPDDALLVDTADRTLDQIIDEMVAAHGRGHDVARLCSGDPSIYSAVAEQMRRLDAAGVPYEVVPGVPAFAAAAAVLGRELTVPTVGQSVVLTRTQARSTSMPDGESLATFGASGATLALHLAANRIEQVVDELLPHYGAECPAAAVAHASQPGEQVVRGTLGTIAGQVRDAGINRAAMIFVGRVLAAENFPDSFLYSAGRDRSKQPASL</sequence>
<dbReference type="GO" id="GO:0009236">
    <property type="term" value="P:cobalamin biosynthetic process"/>
    <property type="evidence" value="ECO:0007669"/>
    <property type="project" value="UniProtKB-UniPathway"/>
</dbReference>
<dbReference type="InterPro" id="IPR014776">
    <property type="entry name" value="4pyrrole_Mease_sub2"/>
</dbReference>